<proteinExistence type="predicted"/>
<reference evidence="1" key="1">
    <citation type="journal article" date="2019" name="bioRxiv">
        <title>The Genome of the Zebra Mussel, Dreissena polymorpha: A Resource for Invasive Species Research.</title>
        <authorList>
            <person name="McCartney M.A."/>
            <person name="Auch B."/>
            <person name="Kono T."/>
            <person name="Mallez S."/>
            <person name="Zhang Y."/>
            <person name="Obille A."/>
            <person name="Becker A."/>
            <person name="Abrahante J.E."/>
            <person name="Garbe J."/>
            <person name="Badalamenti J.P."/>
            <person name="Herman A."/>
            <person name="Mangelson H."/>
            <person name="Liachko I."/>
            <person name="Sullivan S."/>
            <person name="Sone E.D."/>
            <person name="Koren S."/>
            <person name="Silverstein K.A.T."/>
            <person name="Beckman K.B."/>
            <person name="Gohl D.M."/>
        </authorList>
    </citation>
    <scope>NUCLEOTIDE SEQUENCE</scope>
    <source>
        <strain evidence="1">Duluth1</strain>
        <tissue evidence="1">Whole animal</tissue>
    </source>
</reference>
<organism evidence="1 2">
    <name type="scientific">Dreissena polymorpha</name>
    <name type="common">Zebra mussel</name>
    <name type="synonym">Mytilus polymorpha</name>
    <dbReference type="NCBI Taxonomy" id="45954"/>
    <lineage>
        <taxon>Eukaryota</taxon>
        <taxon>Metazoa</taxon>
        <taxon>Spiralia</taxon>
        <taxon>Lophotrochozoa</taxon>
        <taxon>Mollusca</taxon>
        <taxon>Bivalvia</taxon>
        <taxon>Autobranchia</taxon>
        <taxon>Heteroconchia</taxon>
        <taxon>Euheterodonta</taxon>
        <taxon>Imparidentia</taxon>
        <taxon>Neoheterodontei</taxon>
        <taxon>Myida</taxon>
        <taxon>Dreissenoidea</taxon>
        <taxon>Dreissenidae</taxon>
        <taxon>Dreissena</taxon>
    </lineage>
</organism>
<sequence>MEIKRLLIKLQHFGRTWLLFLIIFLRHSDAYDYYRRNPSPIPRFLPVPMNITVHVGETAHLRCRIHNLGPKF</sequence>
<feature type="non-terminal residue" evidence="1">
    <location>
        <position position="72"/>
    </location>
</feature>
<accession>A0A9D4QPA7</accession>
<name>A0A9D4QPA7_DREPO</name>
<evidence type="ECO:0000313" key="2">
    <source>
        <dbReference type="Proteomes" id="UP000828390"/>
    </source>
</evidence>
<dbReference type="EMBL" id="JAIWYP010000004">
    <property type="protein sequence ID" value="KAH3838288.1"/>
    <property type="molecule type" value="Genomic_DNA"/>
</dbReference>
<comment type="caution">
    <text evidence="1">The sequence shown here is derived from an EMBL/GenBank/DDBJ whole genome shotgun (WGS) entry which is preliminary data.</text>
</comment>
<keyword evidence="2" id="KW-1185">Reference proteome</keyword>
<dbReference type="Proteomes" id="UP000828390">
    <property type="component" value="Unassembled WGS sequence"/>
</dbReference>
<protein>
    <submittedName>
        <fullName evidence="1">Uncharacterized protein</fullName>
    </submittedName>
</protein>
<evidence type="ECO:0000313" key="1">
    <source>
        <dbReference type="EMBL" id="KAH3838288.1"/>
    </source>
</evidence>
<dbReference type="AlphaFoldDB" id="A0A9D4QPA7"/>
<reference evidence="1" key="2">
    <citation type="submission" date="2020-11" db="EMBL/GenBank/DDBJ databases">
        <authorList>
            <person name="McCartney M.A."/>
            <person name="Auch B."/>
            <person name="Kono T."/>
            <person name="Mallez S."/>
            <person name="Becker A."/>
            <person name="Gohl D.M."/>
            <person name="Silverstein K.A.T."/>
            <person name="Koren S."/>
            <person name="Bechman K.B."/>
            <person name="Herman A."/>
            <person name="Abrahante J.E."/>
            <person name="Garbe J."/>
        </authorList>
    </citation>
    <scope>NUCLEOTIDE SEQUENCE</scope>
    <source>
        <strain evidence="1">Duluth1</strain>
        <tissue evidence="1">Whole animal</tissue>
    </source>
</reference>
<gene>
    <name evidence="1" type="ORF">DPMN_111696</name>
</gene>